<keyword evidence="5" id="KW-1185">Reference proteome</keyword>
<sequence length="465" mass="48022">MVVACFPRLLLAASLSVLLSACGGGGGGGSDTAASPSGSANTAETASDERAVNISGYAVKGVISNGIITAWGVEDDGSLVRLGESVRTGRTGFYDLDLSTSADLIKLELSSDGNTRMRCDAVDGCQGYGGSATAAFGEDFWPGPNLQLETMVSVGVDQEQPGGHLTPLTTLSTSLFESTGANTGWQGFLQAQSKVEGWFGLQQGSVGLTPVDITSTLPADIEQAELEAALVNSAFLGLAAEFPVEGVQGVIDAFRSQLLTTGVISDDGAEGQPGSDRIQEYAAVHAYALAQDETSSATAVLASAGDRLLSGVHIADDSGSQPEDSPTTGTDDVAANDGSERVPSTDQDVVQTPTPAPQPEENAEPAPEQEATETAMAATLTWQAPQTRADGTGLAMGEIGQYIVRYGTQPDVEAMTSEVIVEDGQAMETEVTGLAEGTWYFAMRTVDQNGLESAWSEVASKTITR</sequence>
<accession>A0A1I0EYB9</accession>
<dbReference type="OrthoDB" id="6369989at2"/>
<organism evidence="4 5">
    <name type="scientific">Marinobacter segnicrescens</name>
    <dbReference type="NCBI Taxonomy" id="430453"/>
    <lineage>
        <taxon>Bacteria</taxon>
        <taxon>Pseudomonadati</taxon>
        <taxon>Pseudomonadota</taxon>
        <taxon>Gammaproteobacteria</taxon>
        <taxon>Pseudomonadales</taxon>
        <taxon>Marinobacteraceae</taxon>
        <taxon>Marinobacter</taxon>
    </lineage>
</organism>
<evidence type="ECO:0000256" key="2">
    <source>
        <dbReference type="SAM" id="SignalP"/>
    </source>
</evidence>
<feature type="chain" id="PRO_5011537471" description="Fibronectin type-III domain-containing protein" evidence="2">
    <location>
        <begin position="24"/>
        <end position="465"/>
    </location>
</feature>
<dbReference type="Gene3D" id="2.60.40.10">
    <property type="entry name" value="Immunoglobulins"/>
    <property type="match status" value="1"/>
</dbReference>
<feature type="signal peptide" evidence="2">
    <location>
        <begin position="1"/>
        <end position="23"/>
    </location>
</feature>
<dbReference type="EMBL" id="FOHZ01000011">
    <property type="protein sequence ID" value="SET49945.1"/>
    <property type="molecule type" value="Genomic_DNA"/>
</dbReference>
<dbReference type="InterPro" id="IPR003961">
    <property type="entry name" value="FN3_dom"/>
</dbReference>
<dbReference type="InterPro" id="IPR013783">
    <property type="entry name" value="Ig-like_fold"/>
</dbReference>
<proteinExistence type="predicted"/>
<feature type="compositionally biased region" description="Low complexity" evidence="1">
    <location>
        <begin position="364"/>
        <end position="373"/>
    </location>
</feature>
<feature type="domain" description="Fibronectin type-III" evidence="3">
    <location>
        <begin position="364"/>
        <end position="465"/>
    </location>
</feature>
<reference evidence="5" key="1">
    <citation type="submission" date="2016-10" db="EMBL/GenBank/DDBJ databases">
        <authorList>
            <person name="Varghese N."/>
            <person name="Submissions S."/>
        </authorList>
    </citation>
    <scope>NUCLEOTIDE SEQUENCE [LARGE SCALE GENOMIC DNA]</scope>
    <source>
        <strain evidence="5">CGMCC 1.6489</strain>
    </source>
</reference>
<protein>
    <recommendedName>
        <fullName evidence="3">Fibronectin type-III domain-containing protein</fullName>
    </recommendedName>
</protein>
<dbReference type="STRING" id="430453.SAMN04487962_11119"/>
<evidence type="ECO:0000313" key="5">
    <source>
        <dbReference type="Proteomes" id="UP000198762"/>
    </source>
</evidence>
<keyword evidence="2" id="KW-0732">Signal</keyword>
<gene>
    <name evidence="4" type="ORF">SAMN04487962_11119</name>
</gene>
<dbReference type="Proteomes" id="UP000198762">
    <property type="component" value="Unassembled WGS sequence"/>
</dbReference>
<dbReference type="CDD" id="cd00063">
    <property type="entry name" value="FN3"/>
    <property type="match status" value="1"/>
</dbReference>
<evidence type="ECO:0000313" key="4">
    <source>
        <dbReference type="EMBL" id="SET49945.1"/>
    </source>
</evidence>
<evidence type="ECO:0000256" key="1">
    <source>
        <dbReference type="SAM" id="MobiDB-lite"/>
    </source>
</evidence>
<dbReference type="AlphaFoldDB" id="A0A1I0EYB9"/>
<dbReference type="InterPro" id="IPR036116">
    <property type="entry name" value="FN3_sf"/>
</dbReference>
<evidence type="ECO:0000259" key="3">
    <source>
        <dbReference type="PROSITE" id="PS50853"/>
    </source>
</evidence>
<name>A0A1I0EYB9_9GAMM</name>
<feature type="region of interest" description="Disordered" evidence="1">
    <location>
        <begin position="313"/>
        <end position="373"/>
    </location>
</feature>
<dbReference type="SUPFAM" id="SSF49265">
    <property type="entry name" value="Fibronectin type III"/>
    <property type="match status" value="1"/>
</dbReference>
<dbReference type="PROSITE" id="PS50853">
    <property type="entry name" value="FN3"/>
    <property type="match status" value="1"/>
</dbReference>
<feature type="compositionally biased region" description="Polar residues" evidence="1">
    <location>
        <begin position="318"/>
        <end position="330"/>
    </location>
</feature>
<dbReference type="RefSeq" id="WP_091852276.1">
    <property type="nucleotide sequence ID" value="NZ_FOHZ01000011.1"/>
</dbReference>